<accession>A0A918R914</accession>
<dbReference type="InterPro" id="IPR032708">
    <property type="entry name" value="McjB_C"/>
</dbReference>
<protein>
    <recommendedName>
        <fullName evidence="1">Microcin J25-processing protein McjB C-terminal domain-containing protein</fullName>
    </recommendedName>
</protein>
<keyword evidence="3" id="KW-1185">Reference proteome</keyword>
<dbReference type="AlphaFoldDB" id="A0A918R914"/>
<dbReference type="EMBL" id="BMZD01000001">
    <property type="protein sequence ID" value="GGZ89692.1"/>
    <property type="molecule type" value="Genomic_DNA"/>
</dbReference>
<evidence type="ECO:0000259" key="1">
    <source>
        <dbReference type="Pfam" id="PF13471"/>
    </source>
</evidence>
<dbReference type="Proteomes" id="UP000634139">
    <property type="component" value="Unassembled WGS sequence"/>
</dbReference>
<evidence type="ECO:0000313" key="2">
    <source>
        <dbReference type="EMBL" id="GGZ89692.1"/>
    </source>
</evidence>
<dbReference type="InterPro" id="IPR053521">
    <property type="entry name" value="McjB-like"/>
</dbReference>
<proteinExistence type="predicted"/>
<reference evidence="2" key="1">
    <citation type="journal article" date="2014" name="Int. J. Syst. Evol. Microbiol.">
        <title>Complete genome sequence of Corynebacterium casei LMG S-19264T (=DSM 44701T), isolated from a smear-ripened cheese.</title>
        <authorList>
            <consortium name="US DOE Joint Genome Institute (JGI-PGF)"/>
            <person name="Walter F."/>
            <person name="Albersmeier A."/>
            <person name="Kalinowski J."/>
            <person name="Ruckert C."/>
        </authorList>
    </citation>
    <scope>NUCLEOTIDE SEQUENCE</scope>
    <source>
        <strain evidence="2">KCTC 32422</strain>
    </source>
</reference>
<feature type="domain" description="Microcin J25-processing protein McjB C-terminal" evidence="1">
    <location>
        <begin position="16"/>
        <end position="121"/>
    </location>
</feature>
<gene>
    <name evidence="2" type="ORF">GCM10011617_06110</name>
</gene>
<dbReference type="Pfam" id="PF13471">
    <property type="entry name" value="Transglut_core3"/>
    <property type="match status" value="1"/>
</dbReference>
<organism evidence="2 3">
    <name type="scientific">Novosphingobium arvoryzae</name>
    <dbReference type="NCBI Taxonomy" id="1256514"/>
    <lineage>
        <taxon>Bacteria</taxon>
        <taxon>Pseudomonadati</taxon>
        <taxon>Pseudomonadota</taxon>
        <taxon>Alphaproteobacteria</taxon>
        <taxon>Sphingomonadales</taxon>
        <taxon>Sphingomonadaceae</taxon>
        <taxon>Novosphingobium</taxon>
    </lineage>
</organism>
<sequence>MTLEALLRLCAAWLLVRFVPLRRWRDRLGTVVTTDQIAALPPADPQAIAEARRLALHVERAAPRLPFATKCLPRAIALARMLQARDQSYCLRIATRPAHERGDRDDLHAWVEIGGAKVIGDLPGTWVVLLNLLD</sequence>
<reference evidence="2" key="2">
    <citation type="submission" date="2020-09" db="EMBL/GenBank/DDBJ databases">
        <authorList>
            <person name="Sun Q."/>
            <person name="Kim S."/>
        </authorList>
    </citation>
    <scope>NUCLEOTIDE SEQUENCE</scope>
    <source>
        <strain evidence="2">KCTC 32422</strain>
    </source>
</reference>
<comment type="caution">
    <text evidence="2">The sequence shown here is derived from an EMBL/GenBank/DDBJ whole genome shotgun (WGS) entry which is preliminary data.</text>
</comment>
<dbReference type="NCBIfam" id="NF033537">
    <property type="entry name" value="lasso_biosyn_B2"/>
    <property type="match status" value="1"/>
</dbReference>
<name>A0A918R914_9SPHN</name>
<evidence type="ECO:0000313" key="3">
    <source>
        <dbReference type="Proteomes" id="UP000634139"/>
    </source>
</evidence>